<evidence type="ECO:0000313" key="9">
    <source>
        <dbReference type="Proteomes" id="UP001238163"/>
    </source>
</evidence>
<feature type="signal peptide" evidence="5">
    <location>
        <begin position="1"/>
        <end position="19"/>
    </location>
</feature>
<dbReference type="GO" id="GO:0016829">
    <property type="term" value="F:lyase activity"/>
    <property type="evidence" value="ECO:0007669"/>
    <property type="project" value="UniProtKB-KW"/>
</dbReference>
<keyword evidence="2 5" id="KW-0732">Signal</keyword>
<dbReference type="GO" id="GO:0042597">
    <property type="term" value="C:periplasmic space"/>
    <property type="evidence" value="ECO:0007669"/>
    <property type="project" value="UniProtKB-SubCell"/>
</dbReference>
<dbReference type="Gene3D" id="2.60.120.430">
    <property type="entry name" value="Galactose-binding lectin"/>
    <property type="match status" value="1"/>
</dbReference>
<feature type="domain" description="Heparin-sulfate lyase N-terminal" evidence="7">
    <location>
        <begin position="185"/>
        <end position="527"/>
    </location>
</feature>
<dbReference type="InterPro" id="IPR012480">
    <property type="entry name" value="Hepar_II_III_C"/>
</dbReference>
<dbReference type="EMBL" id="JAUSVL010000001">
    <property type="protein sequence ID" value="MDQ0288588.1"/>
    <property type="molecule type" value="Genomic_DNA"/>
</dbReference>
<evidence type="ECO:0000256" key="5">
    <source>
        <dbReference type="SAM" id="SignalP"/>
    </source>
</evidence>
<dbReference type="SUPFAM" id="SSF48230">
    <property type="entry name" value="Chondroitin AC/alginate lyase"/>
    <property type="match status" value="1"/>
</dbReference>
<dbReference type="PANTHER" id="PTHR39210:SF1">
    <property type="entry name" value="HEPARIN-SULFATE LYASE"/>
    <property type="match status" value="1"/>
</dbReference>
<keyword evidence="9" id="KW-1185">Reference proteome</keyword>
<dbReference type="RefSeq" id="WP_307259915.1">
    <property type="nucleotide sequence ID" value="NZ_JAUSVL010000001.1"/>
</dbReference>
<dbReference type="InterPro" id="IPR031680">
    <property type="entry name" value="Hepar_II_III_N"/>
</dbReference>
<feature type="chain" id="PRO_5041988024" description="Heparin-sulfate lyase" evidence="5">
    <location>
        <begin position="20"/>
        <end position="840"/>
    </location>
</feature>
<dbReference type="Gene3D" id="2.70.98.70">
    <property type="match status" value="1"/>
</dbReference>
<evidence type="ECO:0000256" key="2">
    <source>
        <dbReference type="ARBA" id="ARBA00022729"/>
    </source>
</evidence>
<dbReference type="Pfam" id="PF07940">
    <property type="entry name" value="Hepar_II_III_C"/>
    <property type="match status" value="1"/>
</dbReference>
<keyword evidence="3" id="KW-0574">Periplasm</keyword>
<organism evidence="8 9">
    <name type="scientific">Oligosphaera ethanolica</name>
    <dbReference type="NCBI Taxonomy" id="760260"/>
    <lineage>
        <taxon>Bacteria</taxon>
        <taxon>Pseudomonadati</taxon>
        <taxon>Lentisphaerota</taxon>
        <taxon>Oligosphaeria</taxon>
        <taxon>Oligosphaerales</taxon>
        <taxon>Oligosphaeraceae</taxon>
        <taxon>Oligosphaera</taxon>
    </lineage>
</organism>
<comment type="caution">
    <text evidence="8">The sequence shown here is derived from an EMBL/GenBank/DDBJ whole genome shotgun (WGS) entry which is preliminary data.</text>
</comment>
<reference evidence="8" key="1">
    <citation type="submission" date="2023-07" db="EMBL/GenBank/DDBJ databases">
        <title>Genomic Encyclopedia of Type Strains, Phase IV (KMG-IV): sequencing the most valuable type-strain genomes for metagenomic binning, comparative biology and taxonomic classification.</title>
        <authorList>
            <person name="Goeker M."/>
        </authorList>
    </citation>
    <scope>NUCLEOTIDE SEQUENCE</scope>
    <source>
        <strain evidence="8">DSM 24202</strain>
    </source>
</reference>
<comment type="subcellular location">
    <subcellularLocation>
        <location evidence="1">Periplasm</location>
    </subcellularLocation>
</comment>
<evidence type="ECO:0000313" key="8">
    <source>
        <dbReference type="EMBL" id="MDQ0288588.1"/>
    </source>
</evidence>
<evidence type="ECO:0000259" key="6">
    <source>
        <dbReference type="Pfam" id="PF07940"/>
    </source>
</evidence>
<evidence type="ECO:0000256" key="1">
    <source>
        <dbReference type="ARBA" id="ARBA00004418"/>
    </source>
</evidence>
<proteinExistence type="predicted"/>
<evidence type="ECO:0000259" key="7">
    <source>
        <dbReference type="Pfam" id="PF16889"/>
    </source>
</evidence>
<evidence type="ECO:0000256" key="3">
    <source>
        <dbReference type="ARBA" id="ARBA00022764"/>
    </source>
</evidence>
<keyword evidence="4" id="KW-0456">Lyase</keyword>
<sequence>MRLTTILAFAALSGLSAFAADSTRSNWQTIVDVADPAAWRGAVLDQELLRDGKPTMQWSHAVSTRLSLPTAPKDWTTHSHVHFWMHSQQATNAGIVLILEADDPASKGMDYYMARMTIDFSGWKEVLIPIKQIGRAREPRGRDQITNVFITADGWENTPNPATVLNFGAISFVDVIPQMLSLEEFFTALDWSTPGLADAAAAWDKRDLPAAVRATATYFRERRSVPWRFDPHDPEFKPSFNKGAAEDTVAGKVSVVTVRHQFPGGDIDWLYNHTIAVKELPSNHEWLWQLNRMGFWSNLGRAYRSTGDPRYAETFVKHLRSWTGQCFAPANSAGNVAGSAWRTIECGIRLLGSWPEAYHLFLHAPEFTDDDLVLFLRSGLEQMRHLVKHPQSGNWLTMEMNGVYTFASLFPEFGEAAAARQIAIERLHNDMKTQFLADGAQFELTPGYHQVALGNILSLPRIAKLMGRENELPTDFVPTMEKAYDFNLRLMTPNRDLPRYNDSWHCNVVSSLRGALDFFPDRQDFRWVATDGKEGEAPAELSAFLPWSGFFALRSSWQRDANYVSFDVGPLGYGHVHQDKLNVVIWAGEDELLFDDGGGCYENSAFRRYATSAFGHNTVLVDGLPQVRNHREPGNRVVDAPIDAPKTFSDLYDFAAGTYDQGFGKTDHEPARHTRQVLFIKPDVVLVCDLLEAKDGQSHRYQARWQVNDTALREPIAGHPALITQRAGKRNLLVAPLLSAGLTSRWVSAQTEPEVLGWYVIKDAGPYRPAATVCHEREGAGTQIMLTLFMPLAADTPCPVSAISQDSPRQATVAFTDGRQLVVTAPQTADERMLFAIINP</sequence>
<accession>A0AAE3VDN3</accession>
<dbReference type="Proteomes" id="UP001238163">
    <property type="component" value="Unassembled WGS sequence"/>
</dbReference>
<dbReference type="AlphaFoldDB" id="A0AAE3VDN3"/>
<feature type="domain" description="Heparinase II/III-like C-terminal" evidence="6">
    <location>
        <begin position="540"/>
        <end position="724"/>
    </location>
</feature>
<dbReference type="Pfam" id="PF16889">
    <property type="entry name" value="Hepar_II_III_N"/>
    <property type="match status" value="1"/>
</dbReference>
<dbReference type="PANTHER" id="PTHR39210">
    <property type="entry name" value="HEPARIN-SULFATE LYASE"/>
    <property type="match status" value="1"/>
</dbReference>
<gene>
    <name evidence="8" type="ORF">J3R75_000695</name>
</gene>
<dbReference type="Gene3D" id="1.50.10.100">
    <property type="entry name" value="Chondroitin AC/alginate lyase"/>
    <property type="match status" value="1"/>
</dbReference>
<protein>
    <recommendedName>
        <fullName evidence="10">Heparin-sulfate lyase</fullName>
    </recommendedName>
</protein>
<evidence type="ECO:0000256" key="4">
    <source>
        <dbReference type="ARBA" id="ARBA00023239"/>
    </source>
</evidence>
<name>A0AAE3VDN3_9BACT</name>
<evidence type="ECO:0008006" key="10">
    <source>
        <dbReference type="Google" id="ProtNLM"/>
    </source>
</evidence>
<dbReference type="InterPro" id="IPR008929">
    <property type="entry name" value="Chondroitin_lyas"/>
</dbReference>